<evidence type="ECO:0000256" key="3">
    <source>
        <dbReference type="SAM" id="MobiDB-lite"/>
    </source>
</evidence>
<dbReference type="NCBIfam" id="TIGR01552">
    <property type="entry name" value="phd_fam"/>
    <property type="match status" value="1"/>
</dbReference>
<evidence type="ECO:0000256" key="1">
    <source>
        <dbReference type="ARBA" id="ARBA00009981"/>
    </source>
</evidence>
<dbReference type="Proteomes" id="UP000019141">
    <property type="component" value="Unassembled WGS sequence"/>
</dbReference>
<dbReference type="Gene3D" id="3.40.1620.10">
    <property type="entry name" value="YefM-like domain"/>
    <property type="match status" value="1"/>
</dbReference>
<dbReference type="InterPro" id="IPR036165">
    <property type="entry name" value="YefM-like_sf"/>
</dbReference>
<dbReference type="SUPFAM" id="SSF143120">
    <property type="entry name" value="YefM-like"/>
    <property type="match status" value="1"/>
</dbReference>
<dbReference type="InterPro" id="IPR006442">
    <property type="entry name" value="Antitoxin_Phd/YefM"/>
</dbReference>
<comment type="similarity">
    <text evidence="1 2">Belongs to the phD/YefM antitoxin family.</text>
</comment>
<comment type="function">
    <text evidence="2">Antitoxin component of a type II toxin-antitoxin (TA) system.</text>
</comment>
<protein>
    <recommendedName>
        <fullName evidence="2">Antitoxin</fullName>
    </recommendedName>
</protein>
<proteinExistence type="inferred from homology"/>
<dbReference type="EMBL" id="AZHW01000754">
    <property type="protein sequence ID" value="ETW96710.1"/>
    <property type="molecule type" value="Genomic_DNA"/>
</dbReference>
<name>W4LG57_ENTF1</name>
<evidence type="ECO:0000313" key="5">
    <source>
        <dbReference type="Proteomes" id="UP000019141"/>
    </source>
</evidence>
<sequence>MLDMPTVLPVSDLRYKHREVFDKLDQGPVILAQRSREAAVLVSVEEWRKIAKRIGMLEQRERTRVADEQFAAIKAGDCPPSMPLEDLEKLDREITAES</sequence>
<gene>
    <name evidence="4" type="ORF">ETSY1_25490</name>
</gene>
<organism evidence="4 5">
    <name type="scientific">Entotheonella factor</name>
    <dbReference type="NCBI Taxonomy" id="1429438"/>
    <lineage>
        <taxon>Bacteria</taxon>
        <taxon>Pseudomonadati</taxon>
        <taxon>Nitrospinota/Tectimicrobiota group</taxon>
        <taxon>Candidatus Tectimicrobiota</taxon>
        <taxon>Candidatus Entotheonellia</taxon>
        <taxon>Candidatus Entotheonellales</taxon>
        <taxon>Candidatus Entotheonellaceae</taxon>
        <taxon>Candidatus Entotheonella</taxon>
    </lineage>
</organism>
<dbReference type="HOGENOM" id="CLU_2328535_0_0_7"/>
<feature type="region of interest" description="Disordered" evidence="3">
    <location>
        <begin position="77"/>
        <end position="98"/>
    </location>
</feature>
<keyword evidence="5" id="KW-1185">Reference proteome</keyword>
<reference evidence="4 5" key="1">
    <citation type="journal article" date="2014" name="Nature">
        <title>An environmental bacterial taxon with a large and distinct metabolic repertoire.</title>
        <authorList>
            <person name="Wilson M.C."/>
            <person name="Mori T."/>
            <person name="Ruckert C."/>
            <person name="Uria A.R."/>
            <person name="Helf M.J."/>
            <person name="Takada K."/>
            <person name="Gernert C."/>
            <person name="Steffens U.A."/>
            <person name="Heycke N."/>
            <person name="Schmitt S."/>
            <person name="Rinke C."/>
            <person name="Helfrich E.J."/>
            <person name="Brachmann A.O."/>
            <person name="Gurgui C."/>
            <person name="Wakimoto T."/>
            <person name="Kracht M."/>
            <person name="Crusemann M."/>
            <person name="Hentschel U."/>
            <person name="Abe I."/>
            <person name="Matsunaga S."/>
            <person name="Kalinowski J."/>
            <person name="Takeyama H."/>
            <person name="Piel J."/>
        </authorList>
    </citation>
    <scope>NUCLEOTIDE SEQUENCE [LARGE SCALE GENOMIC DNA]</scope>
    <source>
        <strain evidence="5">TSY1</strain>
    </source>
</reference>
<dbReference type="Pfam" id="PF02604">
    <property type="entry name" value="PhdYeFM_antitox"/>
    <property type="match status" value="1"/>
</dbReference>
<feature type="compositionally biased region" description="Basic and acidic residues" evidence="3">
    <location>
        <begin position="86"/>
        <end position="98"/>
    </location>
</feature>
<evidence type="ECO:0000313" key="4">
    <source>
        <dbReference type="EMBL" id="ETW96710.1"/>
    </source>
</evidence>
<evidence type="ECO:0000256" key="2">
    <source>
        <dbReference type="RuleBase" id="RU362080"/>
    </source>
</evidence>
<dbReference type="AlphaFoldDB" id="W4LG57"/>
<comment type="caution">
    <text evidence="4">The sequence shown here is derived from an EMBL/GenBank/DDBJ whole genome shotgun (WGS) entry which is preliminary data.</text>
</comment>
<accession>W4LG57</accession>